<evidence type="ECO:0000313" key="1">
    <source>
        <dbReference type="EMBL" id="KRZ80235.1"/>
    </source>
</evidence>
<dbReference type="Proteomes" id="UP000054843">
    <property type="component" value="Unassembled WGS sequence"/>
</dbReference>
<reference evidence="1 2" key="1">
    <citation type="submission" date="2015-01" db="EMBL/GenBank/DDBJ databases">
        <title>Evolution of Trichinella species and genotypes.</title>
        <authorList>
            <person name="Korhonen P.K."/>
            <person name="Edoardo P."/>
            <person name="Giuseppe L.R."/>
            <person name="Gasser R.B."/>
        </authorList>
    </citation>
    <scope>NUCLEOTIDE SEQUENCE [LARGE SCALE GENOMIC DNA]</scope>
    <source>
        <strain evidence="1">ISS1980</strain>
    </source>
</reference>
<keyword evidence="2" id="KW-1185">Reference proteome</keyword>
<dbReference type="OrthoDB" id="10399429at2759"/>
<sequence length="283" mass="31878">MCKLSFNSSTFAWSQLSQSAGSSDKSTGTFQIQIRPLERNSKNVHRPQPKVQLDADDMPTLELLIDDRSKLTWLTDRLWRGVTDPLLWSLGTESIKTNCSPVASTMAHIFSLGRHCAGQQLCDKVRSFAVAIEKQIAITGQLLIYSFRIIYHLASTYWPIGEIIAEENPQPQQRWKKASLSQVVRKFGQFRQVEHAMLFSKLEKPTKVVDKSTSREIVVEWCPDVWWPTAESLLTTLFAKALSLLWTLAKHTEPLCICVSCIAGVARQRGVGIGYLSTKLAIK</sequence>
<comment type="caution">
    <text evidence="1">The sequence shown here is derived from an EMBL/GenBank/DDBJ whole genome shotgun (WGS) entry which is preliminary data.</text>
</comment>
<proteinExistence type="predicted"/>
<gene>
    <name evidence="1" type="ORF">T10_3592</name>
</gene>
<dbReference type="AlphaFoldDB" id="A0A0V1N8D8"/>
<evidence type="ECO:0000313" key="2">
    <source>
        <dbReference type="Proteomes" id="UP000054843"/>
    </source>
</evidence>
<organism evidence="1 2">
    <name type="scientific">Trichinella papuae</name>
    <dbReference type="NCBI Taxonomy" id="268474"/>
    <lineage>
        <taxon>Eukaryota</taxon>
        <taxon>Metazoa</taxon>
        <taxon>Ecdysozoa</taxon>
        <taxon>Nematoda</taxon>
        <taxon>Enoplea</taxon>
        <taxon>Dorylaimia</taxon>
        <taxon>Trichinellida</taxon>
        <taxon>Trichinellidae</taxon>
        <taxon>Trichinella</taxon>
    </lineage>
</organism>
<accession>A0A0V1N8D8</accession>
<name>A0A0V1N8D8_9BILA</name>
<dbReference type="EMBL" id="JYDO01000003">
    <property type="protein sequence ID" value="KRZ80235.1"/>
    <property type="molecule type" value="Genomic_DNA"/>
</dbReference>
<protein>
    <submittedName>
        <fullName evidence="1">Uncharacterized protein</fullName>
    </submittedName>
</protein>